<comment type="caution">
    <text evidence="2">The sequence shown here is derived from an EMBL/GenBank/DDBJ whole genome shotgun (WGS) entry which is preliminary data.</text>
</comment>
<proteinExistence type="predicted"/>
<evidence type="ECO:0000313" key="3">
    <source>
        <dbReference type="Proteomes" id="UP000324222"/>
    </source>
</evidence>
<dbReference type="Proteomes" id="UP000324222">
    <property type="component" value="Unassembled WGS sequence"/>
</dbReference>
<gene>
    <name evidence="2" type="ORF">E2C01_013671</name>
</gene>
<dbReference type="AlphaFoldDB" id="A0A5B7DHZ1"/>
<organism evidence="2 3">
    <name type="scientific">Portunus trituberculatus</name>
    <name type="common">Swimming crab</name>
    <name type="synonym">Neptunus trituberculatus</name>
    <dbReference type="NCBI Taxonomy" id="210409"/>
    <lineage>
        <taxon>Eukaryota</taxon>
        <taxon>Metazoa</taxon>
        <taxon>Ecdysozoa</taxon>
        <taxon>Arthropoda</taxon>
        <taxon>Crustacea</taxon>
        <taxon>Multicrustacea</taxon>
        <taxon>Malacostraca</taxon>
        <taxon>Eumalacostraca</taxon>
        <taxon>Eucarida</taxon>
        <taxon>Decapoda</taxon>
        <taxon>Pleocyemata</taxon>
        <taxon>Brachyura</taxon>
        <taxon>Eubrachyura</taxon>
        <taxon>Portunoidea</taxon>
        <taxon>Portunidae</taxon>
        <taxon>Portuninae</taxon>
        <taxon>Portunus</taxon>
    </lineage>
</organism>
<evidence type="ECO:0000313" key="2">
    <source>
        <dbReference type="EMBL" id="MPC20715.1"/>
    </source>
</evidence>
<protein>
    <submittedName>
        <fullName evidence="2">Uncharacterized protein</fullName>
    </submittedName>
</protein>
<keyword evidence="3" id="KW-1185">Reference proteome</keyword>
<evidence type="ECO:0000256" key="1">
    <source>
        <dbReference type="SAM" id="MobiDB-lite"/>
    </source>
</evidence>
<name>A0A5B7DHZ1_PORTR</name>
<dbReference type="EMBL" id="VSRR010000902">
    <property type="protein sequence ID" value="MPC20715.1"/>
    <property type="molecule type" value="Genomic_DNA"/>
</dbReference>
<sequence>MALCSRSPSGPRPVRPSQLRPARHVRQAACRLPGRCVINQRPASETYVVSEAVKTLAINLLIFVDNS</sequence>
<reference evidence="2 3" key="1">
    <citation type="submission" date="2019-05" db="EMBL/GenBank/DDBJ databases">
        <title>Another draft genome of Portunus trituberculatus and its Hox gene families provides insights of decapod evolution.</title>
        <authorList>
            <person name="Jeong J.-H."/>
            <person name="Song I."/>
            <person name="Kim S."/>
            <person name="Choi T."/>
            <person name="Kim D."/>
            <person name="Ryu S."/>
            <person name="Kim W."/>
        </authorList>
    </citation>
    <scope>NUCLEOTIDE SEQUENCE [LARGE SCALE GENOMIC DNA]</scope>
    <source>
        <tissue evidence="2">Muscle</tissue>
    </source>
</reference>
<feature type="region of interest" description="Disordered" evidence="1">
    <location>
        <begin position="1"/>
        <end position="22"/>
    </location>
</feature>
<accession>A0A5B7DHZ1</accession>